<evidence type="ECO:0000313" key="1">
    <source>
        <dbReference type="EMBL" id="UUV20879.1"/>
    </source>
</evidence>
<organism evidence="1 2">
    <name type="scientific">Paenimyroides aestuarii</name>
    <dbReference type="NCBI Taxonomy" id="2968490"/>
    <lineage>
        <taxon>Bacteria</taxon>
        <taxon>Pseudomonadati</taxon>
        <taxon>Bacteroidota</taxon>
        <taxon>Flavobacteriia</taxon>
        <taxon>Flavobacteriales</taxon>
        <taxon>Flavobacteriaceae</taxon>
        <taxon>Paenimyroides</taxon>
    </lineage>
</organism>
<evidence type="ECO:0000313" key="2">
    <source>
        <dbReference type="Proteomes" id="UP001317001"/>
    </source>
</evidence>
<protein>
    <submittedName>
        <fullName evidence="1">Uncharacterized protein</fullName>
    </submittedName>
</protein>
<gene>
    <name evidence="1" type="ORF">NPX36_11195</name>
</gene>
<sequence length="81" mass="9460">MKTVLFTEHDFKKTPTGFVYITTCIDAENRKFTIEALQADNTYKEVTVLTKAKNNIFEIHKPPFDGRILYYNTPENKDNNL</sequence>
<dbReference type="EMBL" id="CP102382">
    <property type="protein sequence ID" value="UUV20879.1"/>
    <property type="molecule type" value="Genomic_DNA"/>
</dbReference>
<reference evidence="1 2" key="1">
    <citation type="submission" date="2022-08" db="EMBL/GenBank/DDBJ databases">
        <title>Myroides zhujiangensis sp. nov., a novel bacterium isolated from sediment in the Pearl River Estuary.</title>
        <authorList>
            <person name="Cui L."/>
        </authorList>
    </citation>
    <scope>NUCLEOTIDE SEQUENCE [LARGE SCALE GENOMIC DNA]</scope>
    <source>
        <strain evidence="1 2">SCSIO 72103</strain>
    </source>
</reference>
<name>A0ABY5NR62_9FLAO</name>
<accession>A0ABY5NR62</accession>
<proteinExistence type="predicted"/>
<dbReference type="RefSeq" id="WP_257498794.1">
    <property type="nucleotide sequence ID" value="NZ_CP102382.1"/>
</dbReference>
<keyword evidence="2" id="KW-1185">Reference proteome</keyword>
<dbReference type="Proteomes" id="UP001317001">
    <property type="component" value="Chromosome"/>
</dbReference>